<dbReference type="Gene3D" id="2.60.40.2380">
    <property type="match status" value="1"/>
</dbReference>
<dbReference type="Pfam" id="PF00990">
    <property type="entry name" value="GGDEF"/>
    <property type="match status" value="1"/>
</dbReference>
<feature type="transmembrane region" description="Helical" evidence="4">
    <location>
        <begin position="287"/>
        <end position="307"/>
    </location>
</feature>
<evidence type="ECO:0000313" key="7">
    <source>
        <dbReference type="Proteomes" id="UP000471381"/>
    </source>
</evidence>
<dbReference type="Gene3D" id="3.30.70.270">
    <property type="match status" value="1"/>
</dbReference>
<reference evidence="6 7" key="1">
    <citation type="submission" date="2020-01" db="EMBL/GenBank/DDBJ databases">
        <title>Genomes of bacteria type strains.</title>
        <authorList>
            <person name="Chen J."/>
            <person name="Zhu S."/>
            <person name="Yang J."/>
        </authorList>
    </citation>
    <scope>NUCLEOTIDE SEQUENCE [LARGE SCALE GENOMIC DNA]</scope>
    <source>
        <strain evidence="6 7">LMG 24078</strain>
    </source>
</reference>
<dbReference type="InterPro" id="IPR000160">
    <property type="entry name" value="GGDEF_dom"/>
</dbReference>
<dbReference type="EC" id="2.7.7.65" evidence="2"/>
<dbReference type="Pfam" id="PF07696">
    <property type="entry name" value="7TMR-DISMED2"/>
    <property type="match status" value="1"/>
</dbReference>
<gene>
    <name evidence="6" type="ORF">GTQ48_12365</name>
</gene>
<dbReference type="PANTHER" id="PTHR45138:SF9">
    <property type="entry name" value="DIGUANYLATE CYCLASE DGCM-RELATED"/>
    <property type="match status" value="1"/>
</dbReference>
<dbReference type="RefSeq" id="WP_163106973.1">
    <property type="nucleotide sequence ID" value="NZ_JAAAWO010000009.1"/>
</dbReference>
<feature type="transmembrane region" description="Helical" evidence="4">
    <location>
        <begin position="191"/>
        <end position="212"/>
    </location>
</feature>
<feature type="transmembrane region" description="Helical" evidence="4">
    <location>
        <begin position="339"/>
        <end position="359"/>
    </location>
</feature>
<organism evidence="6 7">
    <name type="scientific">Alteromonas genovensis</name>
    <dbReference type="NCBI Taxonomy" id="471225"/>
    <lineage>
        <taxon>Bacteria</taxon>
        <taxon>Pseudomonadati</taxon>
        <taxon>Pseudomonadota</taxon>
        <taxon>Gammaproteobacteria</taxon>
        <taxon>Alteromonadales</taxon>
        <taxon>Alteromonadaceae</taxon>
        <taxon>Alteromonas/Salinimonas group</taxon>
        <taxon>Alteromonas</taxon>
    </lineage>
</organism>
<feature type="transmembrane region" description="Helical" evidence="4">
    <location>
        <begin position="313"/>
        <end position="332"/>
    </location>
</feature>
<feature type="transmembrane region" description="Helical" evidence="4">
    <location>
        <begin position="255"/>
        <end position="275"/>
    </location>
</feature>
<feature type="transmembrane region" description="Helical" evidence="4">
    <location>
        <begin position="219"/>
        <end position="243"/>
    </location>
</feature>
<evidence type="ECO:0000313" key="6">
    <source>
        <dbReference type="EMBL" id="NDW16313.1"/>
    </source>
</evidence>
<comment type="cofactor">
    <cofactor evidence="1">
        <name>Mg(2+)</name>
        <dbReference type="ChEBI" id="CHEBI:18420"/>
    </cofactor>
</comment>
<dbReference type="InterPro" id="IPR011622">
    <property type="entry name" value="7TMR_DISM_rcpt_extracell_dom2"/>
</dbReference>
<keyword evidence="4" id="KW-0812">Transmembrane</keyword>
<dbReference type="InterPro" id="IPR029787">
    <property type="entry name" value="Nucleotide_cyclase"/>
</dbReference>
<keyword evidence="4" id="KW-0472">Membrane</keyword>
<dbReference type="NCBIfam" id="TIGR00254">
    <property type="entry name" value="GGDEF"/>
    <property type="match status" value="1"/>
</dbReference>
<feature type="transmembrane region" description="Helical" evidence="4">
    <location>
        <begin position="12"/>
        <end position="31"/>
    </location>
</feature>
<dbReference type="PROSITE" id="PS50887">
    <property type="entry name" value="GGDEF"/>
    <property type="match status" value="1"/>
</dbReference>
<dbReference type="EMBL" id="JAAAWO010000009">
    <property type="protein sequence ID" value="NDW16313.1"/>
    <property type="molecule type" value="Genomic_DNA"/>
</dbReference>
<dbReference type="Pfam" id="PF07695">
    <property type="entry name" value="7TMR-DISM_7TM"/>
    <property type="match status" value="1"/>
</dbReference>
<sequence length="629" mass="70304">MQIHTDKLRNYDVGLLVTAIVAVVLFISLFLNISPNSSQPPHYSQLKYRFASPDELNFENVDQVPSNQWVPATSPVNLGMSDKAVWFSMVIEPTQSPDSKYLLHIDYALLDELDVGIFENISSAPVVTYSAGDTQTAENRPFQHVKPLFPLPSSQFSQQVFIKVKTSGTIRLPIRIWKESEFIQFTANRNAALGVFFGILIAMGISNLFLTVTTGSKSFFLYSGYVFCLALTIATLQGYGFTYLWSGSPWFQGKAAVIFASATIMFGSMFTRSLLPIKKYSILLDKIMRGIGWLCGASIVASVLLPYSIMIKIFLVALSIIVSFTLLLGAWMATKGEVIARYFTIAWGFLLISALAASFDNLNLVHLPLTSNTLLIIGGAVETLILALILAINFSHSRDTLINAKQFALEQEKQANTAKEHLLTMQQRHQEDLEYKVEERTLELEVTLRELSEVNQELERLNAVDPLTGAHNRRHFDKSLRAQGRRSRREQIPLSLIILDIDHFKQINDKFGHDAGDECLKHMTHLFQKHIHRPSDDLCRIGGEEFAVILPNTDLQGGKFIAESLLTALASEPLSYEGDEINLTASAGVATAIMHDEDQAQHLFRLADSLLYKAKQSGRNKVISQQLQD</sequence>
<dbReference type="CDD" id="cd01949">
    <property type="entry name" value="GGDEF"/>
    <property type="match status" value="1"/>
</dbReference>
<name>A0A6N9TG77_9ALTE</name>
<dbReference type="InterPro" id="IPR043128">
    <property type="entry name" value="Rev_trsase/Diguanyl_cyclase"/>
</dbReference>
<dbReference type="GO" id="GO:0005886">
    <property type="term" value="C:plasma membrane"/>
    <property type="evidence" value="ECO:0007669"/>
    <property type="project" value="TreeGrafter"/>
</dbReference>
<dbReference type="PANTHER" id="PTHR45138">
    <property type="entry name" value="REGULATORY COMPONENTS OF SENSORY TRANSDUCTION SYSTEM"/>
    <property type="match status" value="1"/>
</dbReference>
<evidence type="ECO:0000256" key="2">
    <source>
        <dbReference type="ARBA" id="ARBA00012528"/>
    </source>
</evidence>
<evidence type="ECO:0000256" key="3">
    <source>
        <dbReference type="ARBA" id="ARBA00034247"/>
    </source>
</evidence>
<keyword evidence="4" id="KW-1133">Transmembrane helix</keyword>
<feature type="domain" description="GGDEF" evidence="5">
    <location>
        <begin position="492"/>
        <end position="627"/>
    </location>
</feature>
<accession>A0A6N9TG77</accession>
<evidence type="ECO:0000259" key="5">
    <source>
        <dbReference type="PROSITE" id="PS50887"/>
    </source>
</evidence>
<proteinExistence type="predicted"/>
<comment type="catalytic activity">
    <reaction evidence="3">
        <text>2 GTP = 3',3'-c-di-GMP + 2 diphosphate</text>
        <dbReference type="Rhea" id="RHEA:24898"/>
        <dbReference type="ChEBI" id="CHEBI:33019"/>
        <dbReference type="ChEBI" id="CHEBI:37565"/>
        <dbReference type="ChEBI" id="CHEBI:58805"/>
        <dbReference type="EC" id="2.7.7.65"/>
    </reaction>
</comment>
<dbReference type="InterPro" id="IPR050469">
    <property type="entry name" value="Diguanylate_Cyclase"/>
</dbReference>
<protein>
    <recommendedName>
        <fullName evidence="2">diguanylate cyclase</fullName>
        <ecNumber evidence="2">2.7.7.65</ecNumber>
    </recommendedName>
</protein>
<dbReference type="GO" id="GO:0043709">
    <property type="term" value="P:cell adhesion involved in single-species biofilm formation"/>
    <property type="evidence" value="ECO:0007669"/>
    <property type="project" value="TreeGrafter"/>
</dbReference>
<dbReference type="SMART" id="SM00267">
    <property type="entry name" value="GGDEF"/>
    <property type="match status" value="1"/>
</dbReference>
<evidence type="ECO:0000256" key="1">
    <source>
        <dbReference type="ARBA" id="ARBA00001946"/>
    </source>
</evidence>
<feature type="transmembrane region" description="Helical" evidence="4">
    <location>
        <begin position="371"/>
        <end position="392"/>
    </location>
</feature>
<dbReference type="Proteomes" id="UP000471381">
    <property type="component" value="Unassembled WGS sequence"/>
</dbReference>
<dbReference type="GO" id="GO:1902201">
    <property type="term" value="P:negative regulation of bacterial-type flagellum-dependent cell motility"/>
    <property type="evidence" value="ECO:0007669"/>
    <property type="project" value="TreeGrafter"/>
</dbReference>
<dbReference type="InterPro" id="IPR011623">
    <property type="entry name" value="7TMR_DISM_rcpt_extracell_dom1"/>
</dbReference>
<comment type="caution">
    <text evidence="6">The sequence shown here is derived from an EMBL/GenBank/DDBJ whole genome shotgun (WGS) entry which is preliminary data.</text>
</comment>
<dbReference type="GO" id="GO:0052621">
    <property type="term" value="F:diguanylate cyclase activity"/>
    <property type="evidence" value="ECO:0007669"/>
    <property type="project" value="UniProtKB-EC"/>
</dbReference>
<evidence type="ECO:0000256" key="4">
    <source>
        <dbReference type="SAM" id="Phobius"/>
    </source>
</evidence>
<dbReference type="SUPFAM" id="SSF55073">
    <property type="entry name" value="Nucleotide cyclase"/>
    <property type="match status" value="1"/>
</dbReference>
<keyword evidence="7" id="KW-1185">Reference proteome</keyword>
<dbReference type="AlphaFoldDB" id="A0A6N9TG77"/>
<dbReference type="FunFam" id="3.30.70.270:FF:000001">
    <property type="entry name" value="Diguanylate cyclase domain protein"/>
    <property type="match status" value="1"/>
</dbReference>